<protein>
    <submittedName>
        <fullName evidence="2">Ig-like domain-containing protein</fullName>
    </submittedName>
</protein>
<dbReference type="EMBL" id="CP130613">
    <property type="protein sequence ID" value="WKW16111.1"/>
    <property type="molecule type" value="Genomic_DNA"/>
</dbReference>
<name>A0AA49K1R7_9BACT</name>
<dbReference type="EMBL" id="CP130612">
    <property type="protein sequence ID" value="WKW13204.1"/>
    <property type="molecule type" value="Genomic_DNA"/>
</dbReference>
<dbReference type="SUPFAM" id="SSF49373">
    <property type="entry name" value="Invasin/intimin cell-adhesion fragments"/>
    <property type="match status" value="3"/>
</dbReference>
<dbReference type="Gene3D" id="2.60.40.1120">
    <property type="entry name" value="Carboxypeptidase-like, regulatory domain"/>
    <property type="match status" value="1"/>
</dbReference>
<accession>A0AA49K1R7</accession>
<accession>A0AA49JWJ1</accession>
<sequence>MKPTGRRAAAGIALFALSLLSCGREVTGPDGRRLALLAFAPEFSGPVAVVEGAGDAVPFERVRVVLRRSDGSIMKDTTVAFPSTADEVSLALLVPIPQDAPSDGLPLTVAMAYVNAAGDTVFRGGPNPVVARPVGSPGASNPVTVPVTYEGAGKDAATVTIAPRSGVVVSGTTRAFSATAFDGQGAPIAGTPFVFESLDPTRATVNPVSGVATWLPVRGTARIVASLPNGLRADTATMTVALPASKLVLASGNAQTGAVNTALANPIVLRTLASDDVPVEGVVVTFAVAAGGGALSVTTDTSDANGEVQTAWTLGGAIGAQGITATATGLTGSPLAIAATAVAGAPARLEITQQAATGVAGTALAPALLVIARDAFGNAVPAFTENVSVAVAGANPPTLGGTTSRAAVGGTATFNDLVLQRAGEFKLVVSSGPLTPDTTTVLQVAAGAAVKLKFVQQPTNAVAGATIAPPVAVRAYDAFNNVAKGFTGSIGLALLTAPGATLGGTTAVNAVDGVAAFADLSVATSGSAYRLHATSGGLAPDTSAVFNIAPGAPAQLALILPPPEAVVAGTAFDVQLRVRDAQGNTVPSYSQPIAVAFDAAPTGASFLSGNSPVVPTDGTAEFSAIAFDKIGVYRLRFSSEALGVVSADIQVTAGVAHALSIVSGNAQTGEGGTTLAQPLVAKVSDALGNPIAGATITWAVTSGGGSLDLTAVPAPGPGQSAAVWTLGLGAGPQTVRATADGLAPVDFSATATAATPATMAFVTQPANIVAGDTLPSIKVAVRNAAGQTIPDFNGSVSLALTGGTAGAALVGVATTEAVAGVATFANLTVNKGGAAYRLVASHAPLPTLQSDAFDVAAAPAATLTVLGGGGQSAPVATVLGDSIRVRLTDAFGFPVPGQAVQFTVTLGGGSASAASVVSDADGRASVRWTTGSVGPQQLRVHVGALEQLVSATAIASGPTTLFAGVDYTIVRVGGSRSVPLYLTNPSATPVEVTLTVPTEGQPPASWATSTVQFAPGATRVDATLNGLALGEIVAYVSSSVGEDSIVVTVDSSYVSIAQLYDYWSAAGDTIRTFVRISDPAPAGGIFITVRSSDTTVALVAPSSGSGVPAEGCFAEYCYGGDIQAAVAAPTVGGIDRLSAPPADSALVFIPEGGIVGEFAIVLLASTSGCSTVDITAGAAGFASGSTNFVVQSQYLYYYIDYPYASPANGVGEGQVASLTFYLGVEARRDTRVHFESSNPAVLEVDSLVLVPRGSTTYLSVQPRVIAAAADSAWLRFWVDGGARDSLPVFGTAPKLVVEGNLYNAVGGASYVQIGVGSAKQPTQRFRRAAPLTVTVTSTDPGVLMPERSTVELSPDDLTAEMGVRLVGSGSASLVFTAPGHEPDTVSFTTFTAGLSFDNSYPSLGVGQLLDHPVYVNSTGASGAGARTVTVTSSNPGIVEVVTPTVALGPNGALVRVRGVAAGSSTLTFSGPQLNSTNLGFTVGPTSLQLFSGGTFPPDGLARSVSSVITSAGGVRALADTARAVLRSSNPTVLAVADSQIVWLPRIAAYNYQGRVRPLAPGTATLWLVRPGVDSVSLPFNVTTYALVPYFPSVVVGEQLQAYFSLSRQGPDTLVQSVSVTSRQGRVSIHDLPATFGVGEYTINGRFVGESFGTDTLDIVVEGYAPMTQVVYVENTSAAYYIGEYSSPSVGTVYPYVGNTFSVTGVPGGTVIGKPLRLRVVPRDTSMVEAVQDTIEWAIGGSYTPARFATLRYKRVGSTIIDIVDIDGVIDGDSVEIYIEPADLYGSLSGYYGSSGFSIGMHQESDPYELYVQRGIISAEPLWVHLESSNPGLVSVPDSVLIEAENYYAYFPLVSGDTTGSAVITASAPGYNPWRFEVLVTRAVFELYGYETFTDRGRRVEVYAVDALQQYSHDFRSDVEARFTTTTPALIDAQSEPTFILPAGDSYAEVIGPRGVMAGSGRLGVMDARTARFDSVATGWEQVDVYRARLTPQSDPIRLSAGLRSDASRASFTVATGKDTAVVHLASLNGRFTAPDSAMAVGDFYYSVSTVGAALAGVVQGRDTLVTTFAGETDSIVVDIGLGILRSAGVDGQSIAVGDSILLQVSVLDAMGEVAEAVSDMTLSASVSDTSFAVIKDGVEVYEVTIPAGASSFQFWVQATSLGNSILTLSHPNFRSYQVRLNSVVRP</sequence>
<reference evidence="2" key="1">
    <citation type="submission" date="2023-07" db="EMBL/GenBank/DDBJ databases">
        <authorList>
            <person name="Haufschild T."/>
            <person name="Kallscheuer N."/>
            <person name="Hammer J."/>
            <person name="Kohn T."/>
            <person name="Kabuu M."/>
            <person name="Jogler M."/>
            <person name="Wohfarth N."/>
            <person name="Heuer A."/>
            <person name="Rohde M."/>
            <person name="van Teeseling M.C.F."/>
            <person name="Jogler C."/>
        </authorList>
    </citation>
    <scope>NUCLEOTIDE SEQUENCE</scope>
    <source>
        <strain evidence="1">Strain 138</strain>
        <strain evidence="2">Strain 318</strain>
    </source>
</reference>
<evidence type="ECO:0000313" key="3">
    <source>
        <dbReference type="Proteomes" id="UP001229955"/>
    </source>
</evidence>
<dbReference type="Gene3D" id="2.60.40.10">
    <property type="entry name" value="Immunoglobulins"/>
    <property type="match status" value="2"/>
</dbReference>
<dbReference type="InterPro" id="IPR013783">
    <property type="entry name" value="Ig-like_fold"/>
</dbReference>
<dbReference type="RefSeq" id="WP_367886064.1">
    <property type="nucleotide sequence ID" value="NZ_CP130612.1"/>
</dbReference>
<dbReference type="PROSITE" id="PS51257">
    <property type="entry name" value="PROKAR_LIPOPROTEIN"/>
    <property type="match status" value="1"/>
</dbReference>
<dbReference type="KEGG" id="pspc:Strain318_002521"/>
<proteinExistence type="predicted"/>
<dbReference type="Proteomes" id="UP001229955">
    <property type="component" value="Chromosome"/>
</dbReference>
<evidence type="ECO:0000313" key="2">
    <source>
        <dbReference type="EMBL" id="WKW16111.1"/>
    </source>
</evidence>
<dbReference type="InterPro" id="IPR008964">
    <property type="entry name" value="Invasin/intimin_cell_adhesion"/>
</dbReference>
<keyword evidence="3" id="KW-1185">Reference proteome</keyword>
<gene>
    <name evidence="1" type="ORF">Strain138_002521</name>
    <name evidence="2" type="ORF">Strain318_002521</name>
</gene>
<organism evidence="2 3">
    <name type="scientific">Pseudogemmatithrix spongiicola</name>
    <dbReference type="NCBI Taxonomy" id="3062599"/>
    <lineage>
        <taxon>Bacteria</taxon>
        <taxon>Pseudomonadati</taxon>
        <taxon>Gemmatimonadota</taxon>
        <taxon>Gemmatimonadia</taxon>
        <taxon>Gemmatimonadales</taxon>
        <taxon>Gemmatimonadaceae</taxon>
        <taxon>Pseudogemmatithrix</taxon>
    </lineage>
</organism>
<evidence type="ECO:0000313" key="1">
    <source>
        <dbReference type="EMBL" id="WKW13204.1"/>
    </source>
</evidence>